<evidence type="ECO:0000256" key="5">
    <source>
        <dbReference type="ARBA" id="ARBA00023136"/>
    </source>
</evidence>
<feature type="transmembrane region" description="Helical" evidence="6">
    <location>
        <begin position="66"/>
        <end position="84"/>
    </location>
</feature>
<feature type="transmembrane region" description="Helical" evidence="6">
    <location>
        <begin position="36"/>
        <end position="59"/>
    </location>
</feature>
<dbReference type="GO" id="GO:0005886">
    <property type="term" value="C:plasma membrane"/>
    <property type="evidence" value="ECO:0007669"/>
    <property type="project" value="UniProtKB-SubCell"/>
</dbReference>
<accession>A0AAJ6AZU4</accession>
<keyword evidence="4 6" id="KW-1133">Transmembrane helix</keyword>
<dbReference type="CDD" id="cd06579">
    <property type="entry name" value="TM_PBP1_transp_AraH_like"/>
    <property type="match status" value="1"/>
</dbReference>
<evidence type="ECO:0000256" key="1">
    <source>
        <dbReference type="ARBA" id="ARBA00004651"/>
    </source>
</evidence>
<feature type="transmembrane region" description="Helical" evidence="6">
    <location>
        <begin position="120"/>
        <end position="142"/>
    </location>
</feature>
<dbReference type="Pfam" id="PF02653">
    <property type="entry name" value="BPD_transp_2"/>
    <property type="match status" value="1"/>
</dbReference>
<protein>
    <submittedName>
        <fullName evidence="7">ABC transporter permease</fullName>
    </submittedName>
</protein>
<feature type="transmembrane region" description="Helical" evidence="6">
    <location>
        <begin position="185"/>
        <end position="204"/>
    </location>
</feature>
<dbReference type="Proteomes" id="UP001217476">
    <property type="component" value="Chromosome"/>
</dbReference>
<dbReference type="InterPro" id="IPR001851">
    <property type="entry name" value="ABC_transp_permease"/>
</dbReference>
<feature type="transmembrane region" description="Helical" evidence="6">
    <location>
        <begin position="245"/>
        <end position="278"/>
    </location>
</feature>
<feature type="transmembrane region" description="Helical" evidence="6">
    <location>
        <begin position="290"/>
        <end position="308"/>
    </location>
</feature>
<organism evidence="7 8">
    <name type="scientific">Candidatus Devosia phytovorans</name>
    <dbReference type="NCBI Taxonomy" id="3121372"/>
    <lineage>
        <taxon>Bacteria</taxon>
        <taxon>Pseudomonadati</taxon>
        <taxon>Pseudomonadota</taxon>
        <taxon>Alphaproteobacteria</taxon>
        <taxon>Hyphomicrobiales</taxon>
        <taxon>Devosiaceae</taxon>
        <taxon>Devosia</taxon>
    </lineage>
</organism>
<dbReference type="PANTHER" id="PTHR32196">
    <property type="entry name" value="ABC TRANSPORTER PERMEASE PROTEIN YPHD-RELATED-RELATED"/>
    <property type="match status" value="1"/>
</dbReference>
<evidence type="ECO:0000313" key="7">
    <source>
        <dbReference type="EMBL" id="WEK02843.1"/>
    </source>
</evidence>
<reference evidence="7" key="1">
    <citation type="submission" date="2023-03" db="EMBL/GenBank/DDBJ databases">
        <title>Andean soil-derived lignocellulolytic bacterial consortium as a source of novel taxa and putative plastic-active enzymes.</title>
        <authorList>
            <person name="Diaz-Garcia L."/>
            <person name="Chuvochina M."/>
            <person name="Feuerriegel G."/>
            <person name="Bunk B."/>
            <person name="Sproer C."/>
            <person name="Streit W.R."/>
            <person name="Rodriguez L.M."/>
            <person name="Overmann J."/>
            <person name="Jimenez D.J."/>
        </authorList>
    </citation>
    <scope>NUCLEOTIDE SEQUENCE</scope>
    <source>
        <strain evidence="7">MAG 4196</strain>
    </source>
</reference>
<feature type="transmembrane region" description="Helical" evidence="6">
    <location>
        <begin position="90"/>
        <end position="113"/>
    </location>
</feature>
<dbReference type="AlphaFoldDB" id="A0AAJ6AZU4"/>
<feature type="transmembrane region" description="Helical" evidence="6">
    <location>
        <begin position="210"/>
        <end position="233"/>
    </location>
</feature>
<evidence type="ECO:0000256" key="4">
    <source>
        <dbReference type="ARBA" id="ARBA00022989"/>
    </source>
</evidence>
<name>A0AAJ6AZU4_9HYPH</name>
<comment type="subcellular location">
    <subcellularLocation>
        <location evidence="1">Cell membrane</location>
        <topology evidence="1">Multi-pass membrane protein</topology>
    </subcellularLocation>
</comment>
<sequence>MNRLLKHREIFLFLAILAVLVLVTLRFPRFAQPGNLMAIFDDTSILIMLALGQMVVILTRSIDLSMAANLALTGMIVAMLNAAFPGVPIPLIMVASVLIGAALGAFNGGLVWLLNIPPIVVTLGTLTIYRGLTFVISGGAWVNASQMSPDFIALQRTIFLGLPVMSWIAIVTALIFWLTMTRTALGRAIYAIGVNPTAAVYTGINVGRTKFWAFVIAGAVAGLAGYLYISRYVIASTEVARGYELTIIAACVIGGVSIAGGIGTVAGVLLGALFLGIINNALPVIGISPFWQMAISGTAILLAVVLNARGERRKGRIILKKAAAA</sequence>
<keyword evidence="5 6" id="KW-0472">Membrane</keyword>
<proteinExistence type="predicted"/>
<keyword evidence="3 6" id="KW-0812">Transmembrane</keyword>
<evidence type="ECO:0000313" key="8">
    <source>
        <dbReference type="Proteomes" id="UP001217476"/>
    </source>
</evidence>
<evidence type="ECO:0000256" key="6">
    <source>
        <dbReference type="SAM" id="Phobius"/>
    </source>
</evidence>
<keyword evidence="2" id="KW-1003">Cell membrane</keyword>
<dbReference type="PANTHER" id="PTHR32196:SF72">
    <property type="entry name" value="RIBOSE IMPORT PERMEASE PROTEIN RBSC"/>
    <property type="match status" value="1"/>
</dbReference>
<evidence type="ECO:0000256" key="2">
    <source>
        <dbReference type="ARBA" id="ARBA00022475"/>
    </source>
</evidence>
<feature type="transmembrane region" description="Helical" evidence="6">
    <location>
        <begin position="157"/>
        <end position="178"/>
    </location>
</feature>
<dbReference type="GO" id="GO:0022857">
    <property type="term" value="F:transmembrane transporter activity"/>
    <property type="evidence" value="ECO:0007669"/>
    <property type="project" value="InterPro"/>
</dbReference>
<dbReference type="EMBL" id="CP119312">
    <property type="protein sequence ID" value="WEK02843.1"/>
    <property type="molecule type" value="Genomic_DNA"/>
</dbReference>
<evidence type="ECO:0000256" key="3">
    <source>
        <dbReference type="ARBA" id="ARBA00022692"/>
    </source>
</evidence>
<gene>
    <name evidence="7" type="ORF">P0Y65_11540</name>
</gene>